<evidence type="ECO:0000256" key="1">
    <source>
        <dbReference type="SAM" id="Phobius"/>
    </source>
</evidence>
<accession>A0A3N1DC13</accession>
<gene>
    <name evidence="3" type="ORF">EDD29_8808</name>
</gene>
<dbReference type="EMBL" id="RJKE01000001">
    <property type="protein sequence ID" value="ROO91062.1"/>
    <property type="molecule type" value="Genomic_DNA"/>
</dbReference>
<evidence type="ECO:0000259" key="2">
    <source>
        <dbReference type="Pfam" id="PF04024"/>
    </source>
</evidence>
<sequence length="104" mass="11277">MTAIYRKTDNKMLAGVCAAIAERTNLDLNVTRLAIAGVSVVGATVGFGFAVPVLYVLAWILVPAQGEDTSIAQRWFNKPKVQDAMNKASEAIKQNDPLSKKKEQ</sequence>
<dbReference type="Proteomes" id="UP000272400">
    <property type="component" value="Unassembled WGS sequence"/>
</dbReference>
<evidence type="ECO:0000313" key="3">
    <source>
        <dbReference type="EMBL" id="ROO91062.1"/>
    </source>
</evidence>
<protein>
    <submittedName>
        <fullName evidence="3">Phage shock protein C (PspC) family protein</fullName>
    </submittedName>
</protein>
<name>A0A3N1DC13_9ACTN</name>
<dbReference type="Pfam" id="PF04024">
    <property type="entry name" value="PspC"/>
    <property type="match status" value="1"/>
</dbReference>
<reference evidence="3 4" key="1">
    <citation type="submission" date="2018-11" db="EMBL/GenBank/DDBJ databases">
        <title>Sequencing the genomes of 1000 actinobacteria strains.</title>
        <authorList>
            <person name="Klenk H.-P."/>
        </authorList>
    </citation>
    <scope>NUCLEOTIDE SEQUENCE [LARGE SCALE GENOMIC DNA]</scope>
    <source>
        <strain evidence="3 4">DSM 44254</strain>
    </source>
</reference>
<dbReference type="InterPro" id="IPR007168">
    <property type="entry name" value="Phageshock_PspC_N"/>
</dbReference>
<evidence type="ECO:0000313" key="4">
    <source>
        <dbReference type="Proteomes" id="UP000272400"/>
    </source>
</evidence>
<comment type="caution">
    <text evidence="3">The sequence shown here is derived from an EMBL/GenBank/DDBJ whole genome shotgun (WGS) entry which is preliminary data.</text>
</comment>
<proteinExistence type="predicted"/>
<keyword evidence="1" id="KW-0472">Membrane</keyword>
<dbReference type="RefSeq" id="WP_123669930.1">
    <property type="nucleotide sequence ID" value="NZ_RJKE01000001.1"/>
</dbReference>
<keyword evidence="1" id="KW-0812">Transmembrane</keyword>
<keyword evidence="1" id="KW-1133">Transmembrane helix</keyword>
<dbReference type="OrthoDB" id="7359894at2"/>
<feature type="transmembrane region" description="Helical" evidence="1">
    <location>
        <begin position="33"/>
        <end position="62"/>
    </location>
</feature>
<organism evidence="3 4">
    <name type="scientific">Actinocorallia herbida</name>
    <dbReference type="NCBI Taxonomy" id="58109"/>
    <lineage>
        <taxon>Bacteria</taxon>
        <taxon>Bacillati</taxon>
        <taxon>Actinomycetota</taxon>
        <taxon>Actinomycetes</taxon>
        <taxon>Streptosporangiales</taxon>
        <taxon>Thermomonosporaceae</taxon>
        <taxon>Actinocorallia</taxon>
    </lineage>
</organism>
<keyword evidence="4" id="KW-1185">Reference proteome</keyword>
<dbReference type="AlphaFoldDB" id="A0A3N1DC13"/>
<feature type="domain" description="Phage shock protein PspC N-terminal" evidence="2">
    <location>
        <begin position="4"/>
        <end position="64"/>
    </location>
</feature>